<dbReference type="PANTHER" id="PTHR24320:SF282">
    <property type="entry name" value="WW DOMAIN-CONTAINING OXIDOREDUCTASE"/>
    <property type="match status" value="1"/>
</dbReference>
<organism evidence="4 5">
    <name type="scientific">Crepidotus variabilis</name>
    <dbReference type="NCBI Taxonomy" id="179855"/>
    <lineage>
        <taxon>Eukaryota</taxon>
        <taxon>Fungi</taxon>
        <taxon>Dikarya</taxon>
        <taxon>Basidiomycota</taxon>
        <taxon>Agaricomycotina</taxon>
        <taxon>Agaricomycetes</taxon>
        <taxon>Agaricomycetidae</taxon>
        <taxon>Agaricales</taxon>
        <taxon>Agaricineae</taxon>
        <taxon>Crepidotaceae</taxon>
        <taxon>Crepidotus</taxon>
    </lineage>
</organism>
<dbReference type="Gene3D" id="3.40.50.720">
    <property type="entry name" value="NAD(P)-binding Rossmann-like Domain"/>
    <property type="match status" value="1"/>
</dbReference>
<gene>
    <name evidence="4" type="ORF">CPB83DRAFT_875505</name>
</gene>
<evidence type="ECO:0000256" key="2">
    <source>
        <dbReference type="ARBA" id="ARBA00022857"/>
    </source>
</evidence>
<comment type="similarity">
    <text evidence="1">Belongs to the short-chain dehydrogenases/reductases (SDR) family.</text>
</comment>
<dbReference type="InterPro" id="IPR002347">
    <property type="entry name" value="SDR_fam"/>
</dbReference>
<sequence length="280" mass="31234">MSGAIQMLKEFYPCRTKFSVDEIPDLTGKIIIVTGANTGIGKETPKELLAHNAKVYMACRKLKELTGKDCIFLKLDLSNLSSIRATTEEFLSGVFRPPVEQITVQGYDLQFGVNTLAPFFLTKCLLPALLNAAKACPDSKPRVINTASAAAYSHSTIDFDILKDTEKRRKQGDMFLYGQSKGTILFSNELARRWGDQGITDLQRSVPKVERAVMNKLVLYPADKGALTQLWAGTMPECAEYNGQYLAPWARLSKLPKGTDDLELAKKMWAWLEDQAKPFE</sequence>
<dbReference type="AlphaFoldDB" id="A0A9P6JQL9"/>
<dbReference type="OrthoDB" id="191139at2759"/>
<dbReference type="InterPro" id="IPR036291">
    <property type="entry name" value="NAD(P)-bd_dom_sf"/>
</dbReference>
<evidence type="ECO:0000256" key="3">
    <source>
        <dbReference type="ARBA" id="ARBA00023002"/>
    </source>
</evidence>
<keyword evidence="2" id="KW-0521">NADP</keyword>
<evidence type="ECO:0000256" key="1">
    <source>
        <dbReference type="ARBA" id="ARBA00006484"/>
    </source>
</evidence>
<reference evidence="4" key="1">
    <citation type="submission" date="2020-11" db="EMBL/GenBank/DDBJ databases">
        <authorList>
            <consortium name="DOE Joint Genome Institute"/>
            <person name="Ahrendt S."/>
            <person name="Riley R."/>
            <person name="Andreopoulos W."/>
            <person name="Labutti K."/>
            <person name="Pangilinan J."/>
            <person name="Ruiz-Duenas F.J."/>
            <person name="Barrasa J.M."/>
            <person name="Sanchez-Garcia M."/>
            <person name="Camarero S."/>
            <person name="Miyauchi S."/>
            <person name="Serrano A."/>
            <person name="Linde D."/>
            <person name="Babiker R."/>
            <person name="Drula E."/>
            <person name="Ayuso-Fernandez I."/>
            <person name="Pacheco R."/>
            <person name="Padilla G."/>
            <person name="Ferreira P."/>
            <person name="Barriuso J."/>
            <person name="Kellner H."/>
            <person name="Castanera R."/>
            <person name="Alfaro M."/>
            <person name="Ramirez L."/>
            <person name="Pisabarro A.G."/>
            <person name="Kuo A."/>
            <person name="Tritt A."/>
            <person name="Lipzen A."/>
            <person name="He G."/>
            <person name="Yan M."/>
            <person name="Ng V."/>
            <person name="Cullen D."/>
            <person name="Martin F."/>
            <person name="Rosso M.-N."/>
            <person name="Henrissat B."/>
            <person name="Hibbett D."/>
            <person name="Martinez A.T."/>
            <person name="Grigoriev I.V."/>
        </authorList>
    </citation>
    <scope>NUCLEOTIDE SEQUENCE</scope>
    <source>
        <strain evidence="4">CBS 506.95</strain>
    </source>
</reference>
<keyword evidence="5" id="KW-1185">Reference proteome</keyword>
<dbReference type="Pfam" id="PF00106">
    <property type="entry name" value="adh_short"/>
    <property type="match status" value="1"/>
</dbReference>
<dbReference type="EMBL" id="MU157846">
    <property type="protein sequence ID" value="KAF9529351.1"/>
    <property type="molecule type" value="Genomic_DNA"/>
</dbReference>
<evidence type="ECO:0000313" key="4">
    <source>
        <dbReference type="EMBL" id="KAF9529351.1"/>
    </source>
</evidence>
<evidence type="ECO:0008006" key="6">
    <source>
        <dbReference type="Google" id="ProtNLM"/>
    </source>
</evidence>
<dbReference type="SUPFAM" id="SSF51735">
    <property type="entry name" value="NAD(P)-binding Rossmann-fold domains"/>
    <property type="match status" value="1"/>
</dbReference>
<keyword evidence="3" id="KW-0560">Oxidoreductase</keyword>
<name>A0A9P6JQL9_9AGAR</name>
<protein>
    <recommendedName>
        <fullName evidence="6">NAD(P)-binding protein</fullName>
    </recommendedName>
</protein>
<dbReference type="PANTHER" id="PTHR24320">
    <property type="entry name" value="RETINOL DEHYDROGENASE"/>
    <property type="match status" value="1"/>
</dbReference>
<accession>A0A9P6JQL9</accession>
<evidence type="ECO:0000313" key="5">
    <source>
        <dbReference type="Proteomes" id="UP000807306"/>
    </source>
</evidence>
<comment type="caution">
    <text evidence="4">The sequence shown here is derived from an EMBL/GenBank/DDBJ whole genome shotgun (WGS) entry which is preliminary data.</text>
</comment>
<dbReference type="GO" id="GO:0016491">
    <property type="term" value="F:oxidoreductase activity"/>
    <property type="evidence" value="ECO:0007669"/>
    <property type="project" value="UniProtKB-KW"/>
</dbReference>
<proteinExistence type="inferred from homology"/>
<dbReference type="Proteomes" id="UP000807306">
    <property type="component" value="Unassembled WGS sequence"/>
</dbReference>